<comment type="caution">
    <text evidence="10">The sequence shown here is derived from an EMBL/GenBank/DDBJ whole genome shotgun (WGS) entry which is preliminary data.</text>
</comment>
<dbReference type="Proteomes" id="UP000198647">
    <property type="component" value="Unassembled WGS sequence"/>
</dbReference>
<evidence type="ECO:0000256" key="7">
    <source>
        <dbReference type="ARBA" id="ARBA00022723"/>
    </source>
</evidence>
<dbReference type="InterPro" id="IPR000787">
    <property type="entry name" value="Peptidase_M29"/>
</dbReference>
<name>A0A1H3ET38_9BACI</name>
<evidence type="ECO:0000256" key="2">
    <source>
        <dbReference type="ARBA" id="ARBA00001946"/>
    </source>
</evidence>
<dbReference type="PANTHER" id="PTHR34448:SF3">
    <property type="entry name" value="AMINOPEPTIDASE AMPS"/>
    <property type="match status" value="1"/>
</dbReference>
<dbReference type="RefSeq" id="WP_093106586.1">
    <property type="nucleotide sequence ID" value="NZ_FNOS01000003.1"/>
</dbReference>
<dbReference type="PANTHER" id="PTHR34448">
    <property type="entry name" value="AMINOPEPTIDASE"/>
    <property type="match status" value="1"/>
</dbReference>
<comment type="cofactor">
    <cofactor evidence="3">
        <name>Zn(2+)</name>
        <dbReference type="ChEBI" id="CHEBI:29105"/>
    </cofactor>
</comment>
<evidence type="ECO:0000256" key="6">
    <source>
        <dbReference type="ARBA" id="ARBA00022670"/>
    </source>
</evidence>
<dbReference type="GO" id="GO:0004177">
    <property type="term" value="F:aminopeptidase activity"/>
    <property type="evidence" value="ECO:0007669"/>
    <property type="project" value="UniProtKB-KW"/>
</dbReference>
<organism evidence="10 11">
    <name type="scientific">Salimicrobium album</name>
    <dbReference type="NCBI Taxonomy" id="50717"/>
    <lineage>
        <taxon>Bacteria</taxon>
        <taxon>Bacillati</taxon>
        <taxon>Bacillota</taxon>
        <taxon>Bacilli</taxon>
        <taxon>Bacillales</taxon>
        <taxon>Bacillaceae</taxon>
        <taxon>Salimicrobium</taxon>
    </lineage>
</organism>
<keyword evidence="7" id="KW-0479">Metal-binding</keyword>
<evidence type="ECO:0000313" key="11">
    <source>
        <dbReference type="Proteomes" id="UP000198647"/>
    </source>
</evidence>
<dbReference type="InterPro" id="IPR052170">
    <property type="entry name" value="M29_Exopeptidase"/>
</dbReference>
<keyword evidence="9" id="KW-0482">Metalloprotease</keyword>
<sequence>MSTFQKKLEQYADVALQKGVNIQEGQGIIINAPIEAADFVHILSAKAYGRGAKDVHVQWGDNVLTYMKMKHAADEVLENFPRWRAEGLEEMAKDGYSVVNVYGPDPDLLKDVDSERVAKANKASAEALTTYRDYIMEDKITWTIVAFPHPDWAKKLFPNEPVASAQDKLWEQIFHITRIDKEDPMKAWDEHNENLRKARELLNDKQFKKLHYKAPGTELTIELPKNHIWAGGAAESVKGVKFNPNMPTEEVFTMPHKYGVNGTVRSTMPFNYDGNLIENFSLTFEEGKVVDYKAESGEESLKYLLETDEGAKRLGEVALVPVESPISESGHVFYNTLFDENASCHIALGKAYPTNVEKGSEMSAEERDKNGVNDSLVHEDFMIGSAELDIDGEKEDGTFEPVFRNGSWAGDFRK</sequence>
<comment type="cofactor">
    <cofactor evidence="2">
        <name>Mg(2+)</name>
        <dbReference type="ChEBI" id="CHEBI:18420"/>
    </cofactor>
</comment>
<evidence type="ECO:0000256" key="1">
    <source>
        <dbReference type="ARBA" id="ARBA00001941"/>
    </source>
</evidence>
<evidence type="ECO:0000313" key="10">
    <source>
        <dbReference type="EMBL" id="SDX81805.1"/>
    </source>
</evidence>
<comment type="cofactor">
    <cofactor evidence="1">
        <name>Co(2+)</name>
        <dbReference type="ChEBI" id="CHEBI:48828"/>
    </cofactor>
</comment>
<evidence type="ECO:0000256" key="3">
    <source>
        <dbReference type="ARBA" id="ARBA00001947"/>
    </source>
</evidence>
<dbReference type="Gene3D" id="3.40.1830.10">
    <property type="entry name" value="Thermophilic metalloprotease (M29)"/>
    <property type="match status" value="1"/>
</dbReference>
<comment type="similarity">
    <text evidence="4">Belongs to the peptidase M29 family.</text>
</comment>
<dbReference type="SUPFAM" id="SSF144052">
    <property type="entry name" value="Thermophilic metalloprotease-like"/>
    <property type="match status" value="1"/>
</dbReference>
<keyword evidence="5 10" id="KW-0031">Aminopeptidase</keyword>
<gene>
    <name evidence="10" type="ORF">SAMN04488081_1371</name>
</gene>
<evidence type="ECO:0000256" key="8">
    <source>
        <dbReference type="ARBA" id="ARBA00022801"/>
    </source>
</evidence>
<dbReference type="PRINTS" id="PR00919">
    <property type="entry name" value="THERMOPTASE"/>
</dbReference>
<keyword evidence="8" id="KW-0378">Hydrolase</keyword>
<evidence type="ECO:0000256" key="9">
    <source>
        <dbReference type="ARBA" id="ARBA00023049"/>
    </source>
</evidence>
<dbReference type="InterPro" id="IPR035097">
    <property type="entry name" value="M29_N-terminal"/>
</dbReference>
<reference evidence="10 11" key="1">
    <citation type="submission" date="2016-10" db="EMBL/GenBank/DDBJ databases">
        <authorList>
            <person name="Varghese N."/>
            <person name="Submissions S."/>
        </authorList>
    </citation>
    <scope>NUCLEOTIDE SEQUENCE [LARGE SCALE GENOMIC DNA]</scope>
    <source>
        <strain evidence="10 11">DSM 20748</strain>
    </source>
</reference>
<dbReference type="EMBL" id="FNOS01000003">
    <property type="protein sequence ID" value="SDX81805.1"/>
    <property type="molecule type" value="Genomic_DNA"/>
</dbReference>
<dbReference type="Pfam" id="PF02073">
    <property type="entry name" value="Peptidase_M29"/>
    <property type="match status" value="1"/>
</dbReference>
<protein>
    <submittedName>
        <fullName evidence="10">Aminopeptidase</fullName>
    </submittedName>
</protein>
<accession>A0A1H3ET38</accession>
<evidence type="ECO:0000256" key="4">
    <source>
        <dbReference type="ARBA" id="ARBA00008236"/>
    </source>
</evidence>
<proteinExistence type="inferred from homology"/>
<keyword evidence="11" id="KW-1185">Reference proteome</keyword>
<evidence type="ECO:0000256" key="5">
    <source>
        <dbReference type="ARBA" id="ARBA00022438"/>
    </source>
</evidence>
<keyword evidence="6" id="KW-0645">Protease</keyword>